<dbReference type="InterPro" id="IPR048740">
    <property type="entry name" value="PurT_C"/>
</dbReference>
<dbReference type="Pfam" id="PF02222">
    <property type="entry name" value="ATP-grasp"/>
    <property type="match status" value="1"/>
</dbReference>
<dbReference type="InterPro" id="IPR016185">
    <property type="entry name" value="PreATP-grasp_dom_sf"/>
</dbReference>
<feature type="binding site" evidence="7">
    <location>
        <position position="225"/>
    </location>
    <ligand>
        <name>ATP</name>
        <dbReference type="ChEBI" id="CHEBI:30616"/>
    </ligand>
</feature>
<feature type="binding site" evidence="7">
    <location>
        <position position="390"/>
    </location>
    <ligand>
        <name>N(1)-(5-phospho-beta-D-ribosyl)glycinamide</name>
        <dbReference type="ChEBI" id="CHEBI:143788"/>
    </ligand>
</feature>
<feature type="binding site" evidence="7">
    <location>
        <position position="314"/>
    </location>
    <ligand>
        <name>Mg(2+)</name>
        <dbReference type="ChEBI" id="CHEBI:18420"/>
    </ligand>
</feature>
<dbReference type="Gene3D" id="3.40.50.20">
    <property type="match status" value="1"/>
</dbReference>
<gene>
    <name evidence="7 10" type="primary">purT</name>
    <name evidence="10" type="ORF">ACFFJD_07580</name>
</gene>
<evidence type="ECO:0000313" key="10">
    <source>
        <dbReference type="EMBL" id="MFC0314711.1"/>
    </source>
</evidence>
<keyword evidence="3 7" id="KW-0547">Nucleotide-binding</keyword>
<dbReference type="EMBL" id="JBHLWV010000016">
    <property type="protein sequence ID" value="MFC0314711.1"/>
    <property type="molecule type" value="Genomic_DNA"/>
</dbReference>
<feature type="binding site" evidence="7">
    <location>
        <begin position="182"/>
        <end position="187"/>
    </location>
    <ligand>
        <name>ATP</name>
        <dbReference type="ChEBI" id="CHEBI:30616"/>
    </ligand>
</feature>
<organism evidence="10 11">
    <name type="scientific">Gordonia phosphorivorans</name>
    <dbReference type="NCBI Taxonomy" id="1056982"/>
    <lineage>
        <taxon>Bacteria</taxon>
        <taxon>Bacillati</taxon>
        <taxon>Actinomycetota</taxon>
        <taxon>Actinomycetes</taxon>
        <taxon>Mycobacteriales</taxon>
        <taxon>Gordoniaceae</taxon>
        <taxon>Gordonia</taxon>
    </lineage>
</organism>
<reference evidence="10 11" key="1">
    <citation type="submission" date="2024-09" db="EMBL/GenBank/DDBJ databases">
        <authorList>
            <person name="Sun Q."/>
            <person name="Mori K."/>
        </authorList>
    </citation>
    <scope>NUCLEOTIDE SEQUENCE [LARGE SCALE GENOMIC DNA]</scope>
    <source>
        <strain evidence="10 11">CCM 7957</strain>
    </source>
</reference>
<evidence type="ECO:0000256" key="2">
    <source>
        <dbReference type="ARBA" id="ARBA00022723"/>
    </source>
</evidence>
<name>A0ABV6H7H3_9ACTN</name>
<dbReference type="HAMAP" id="MF_01643">
    <property type="entry name" value="PurT"/>
    <property type="match status" value="1"/>
</dbReference>
<keyword evidence="6 7" id="KW-0460">Magnesium</keyword>
<feature type="compositionally biased region" description="Pro residues" evidence="8">
    <location>
        <begin position="490"/>
        <end position="501"/>
    </location>
</feature>
<dbReference type="SUPFAM" id="SSF52440">
    <property type="entry name" value="PreATP-grasp domain"/>
    <property type="match status" value="1"/>
</dbReference>
<dbReference type="NCBIfam" id="NF006766">
    <property type="entry name" value="PRK09288.1"/>
    <property type="match status" value="1"/>
</dbReference>
<dbReference type="GO" id="GO:0016740">
    <property type="term" value="F:transferase activity"/>
    <property type="evidence" value="ECO:0007669"/>
    <property type="project" value="UniProtKB-KW"/>
</dbReference>
<feature type="binding site" evidence="7">
    <location>
        <position position="136"/>
    </location>
    <ligand>
        <name>ATP</name>
        <dbReference type="ChEBI" id="CHEBI:30616"/>
    </ligand>
</feature>
<feature type="binding site" evidence="7">
    <location>
        <begin position="397"/>
        <end position="398"/>
    </location>
    <ligand>
        <name>N(1)-(5-phospho-beta-D-ribosyl)glycinamide</name>
        <dbReference type="ChEBI" id="CHEBI:143788"/>
    </ligand>
</feature>
<dbReference type="Gene3D" id="3.30.1490.20">
    <property type="entry name" value="ATP-grasp fold, A domain"/>
    <property type="match status" value="1"/>
</dbReference>
<feature type="region of interest" description="Disordered" evidence="8">
    <location>
        <begin position="463"/>
        <end position="533"/>
    </location>
</feature>
<dbReference type="EC" id="6.3.1.21" evidence="7"/>
<dbReference type="PANTHER" id="PTHR43055">
    <property type="entry name" value="FORMATE-DEPENDENT PHOSPHORIBOSYLGLYCINAMIDE FORMYLTRANSFERASE"/>
    <property type="match status" value="1"/>
</dbReference>
<dbReference type="Gene3D" id="3.30.470.20">
    <property type="entry name" value="ATP-grasp fold, B domain"/>
    <property type="match status" value="1"/>
</dbReference>
<evidence type="ECO:0000256" key="3">
    <source>
        <dbReference type="ARBA" id="ARBA00022741"/>
    </source>
</evidence>
<dbReference type="InterPro" id="IPR011761">
    <property type="entry name" value="ATP-grasp"/>
</dbReference>
<feature type="binding site" evidence="7">
    <location>
        <begin position="217"/>
        <end position="220"/>
    </location>
    <ligand>
        <name>ATP</name>
        <dbReference type="ChEBI" id="CHEBI:30616"/>
    </ligand>
</feature>
<evidence type="ECO:0000313" key="11">
    <source>
        <dbReference type="Proteomes" id="UP001589783"/>
    </source>
</evidence>
<feature type="region of interest" description="Disordered" evidence="8">
    <location>
        <begin position="1"/>
        <end position="22"/>
    </location>
</feature>
<keyword evidence="11" id="KW-1185">Reference proteome</keyword>
<comment type="caution">
    <text evidence="10">The sequence shown here is derived from an EMBL/GenBank/DDBJ whole genome shotgun (WGS) entry which is preliminary data.</text>
</comment>
<dbReference type="NCBIfam" id="TIGR01142">
    <property type="entry name" value="purT"/>
    <property type="match status" value="1"/>
</dbReference>
<feature type="binding site" evidence="7">
    <location>
        <position position="103"/>
    </location>
    <ligand>
        <name>N(1)-(5-phospho-beta-D-ribosyl)glycinamide</name>
        <dbReference type="ChEBI" id="CHEBI:143788"/>
    </ligand>
</feature>
<feature type="compositionally biased region" description="Low complexity" evidence="8">
    <location>
        <begin position="7"/>
        <end position="22"/>
    </location>
</feature>
<evidence type="ECO:0000256" key="8">
    <source>
        <dbReference type="SAM" id="MobiDB-lite"/>
    </source>
</evidence>
<evidence type="ECO:0000259" key="9">
    <source>
        <dbReference type="PROSITE" id="PS50975"/>
    </source>
</evidence>
<evidence type="ECO:0000256" key="5">
    <source>
        <dbReference type="ARBA" id="ARBA00022840"/>
    </source>
</evidence>
<comment type="pathway">
    <text evidence="7">Purine metabolism; IMP biosynthesis via de novo pathway; N(2)-formyl-N(1)-(5-phospho-D-ribosyl)glycinamide from N(1)-(5-phospho-D-ribosyl)glycinamide (formate route): step 1/1.</text>
</comment>
<dbReference type="SUPFAM" id="SSF56059">
    <property type="entry name" value="Glutathione synthetase ATP-binding domain-like"/>
    <property type="match status" value="1"/>
</dbReference>
<dbReference type="Pfam" id="PF22660">
    <property type="entry name" value="RS_preATP-grasp-like"/>
    <property type="match status" value="1"/>
</dbReference>
<evidence type="ECO:0000256" key="6">
    <source>
        <dbReference type="ARBA" id="ARBA00022842"/>
    </source>
</evidence>
<evidence type="ECO:0000256" key="7">
    <source>
        <dbReference type="HAMAP-Rule" id="MF_01643"/>
    </source>
</evidence>
<dbReference type="SUPFAM" id="SSF51246">
    <property type="entry name" value="Rudiment single hybrid motif"/>
    <property type="match status" value="1"/>
</dbReference>
<evidence type="ECO:0000256" key="1">
    <source>
        <dbReference type="ARBA" id="ARBA00022598"/>
    </source>
</evidence>
<comment type="subunit">
    <text evidence="7">Homodimer.</text>
</comment>
<dbReference type="Proteomes" id="UP001589783">
    <property type="component" value="Unassembled WGS sequence"/>
</dbReference>
<comment type="function">
    <text evidence="7">Involved in the de novo purine biosynthesis. Catalyzes the transfer of formate to 5-phospho-ribosyl-glycinamide (GAR), producing 5-phospho-ribosyl-N-formylglycinamide (FGAR). Formate is provided by PurU via hydrolysis of 10-formyl-tetrahydrofolate.</text>
</comment>
<feature type="domain" description="ATP-grasp" evidence="9">
    <location>
        <begin position="141"/>
        <end position="343"/>
    </location>
</feature>
<comment type="similarity">
    <text evidence="7">Belongs to the PurK/PurT family.</text>
</comment>
<feature type="binding site" evidence="7">
    <location>
        <begin position="43"/>
        <end position="44"/>
    </location>
    <ligand>
        <name>N(1)-(5-phospho-beta-D-ribosyl)glycinamide</name>
        <dbReference type="ChEBI" id="CHEBI:143788"/>
    </ligand>
</feature>
<comment type="catalytic activity">
    <reaction evidence="7">
        <text>N(1)-(5-phospho-beta-D-ribosyl)glycinamide + formate + ATP = N(2)-formyl-N(1)-(5-phospho-beta-D-ribosyl)glycinamide + ADP + phosphate + H(+)</text>
        <dbReference type="Rhea" id="RHEA:24829"/>
        <dbReference type="ChEBI" id="CHEBI:15378"/>
        <dbReference type="ChEBI" id="CHEBI:15740"/>
        <dbReference type="ChEBI" id="CHEBI:30616"/>
        <dbReference type="ChEBI" id="CHEBI:43474"/>
        <dbReference type="ChEBI" id="CHEBI:143788"/>
        <dbReference type="ChEBI" id="CHEBI:147286"/>
        <dbReference type="ChEBI" id="CHEBI:456216"/>
        <dbReference type="EC" id="6.3.1.21"/>
    </reaction>
</comment>
<dbReference type="RefSeq" id="WP_382362721.1">
    <property type="nucleotide sequence ID" value="NZ_JBHLWV010000016.1"/>
</dbReference>
<accession>A0ABV6H7H3</accession>
<dbReference type="InterPro" id="IPR005862">
    <property type="entry name" value="PurT"/>
</dbReference>
<feature type="compositionally biased region" description="Pro residues" evidence="8">
    <location>
        <begin position="511"/>
        <end position="533"/>
    </location>
</feature>
<dbReference type="PANTHER" id="PTHR43055:SF1">
    <property type="entry name" value="FORMATE-DEPENDENT PHOSPHORIBOSYLGLYCINAMIDE FORMYLTRANSFERASE"/>
    <property type="match status" value="1"/>
</dbReference>
<protein>
    <recommendedName>
        <fullName evidence="7">Formate-dependent phosphoribosylglycinamide formyltransferase</fullName>
        <ecNumber evidence="7">6.3.1.21</ecNumber>
    </recommendedName>
    <alternativeName>
        <fullName evidence="7">5'-phosphoribosylglycinamide transformylase 2</fullName>
    </alternativeName>
    <alternativeName>
        <fullName evidence="7">Formate-dependent GAR transformylase</fullName>
    </alternativeName>
    <alternativeName>
        <fullName evidence="7">GAR transformylase 2</fullName>
        <shortName evidence="7">GART 2</shortName>
    </alternativeName>
    <alternativeName>
        <fullName evidence="7">Non-folate glycinamide ribonucleotide transformylase</fullName>
    </alternativeName>
    <alternativeName>
        <fullName evidence="7">Phosphoribosylglycinamide formyltransferase 2</fullName>
    </alternativeName>
</protein>
<feature type="binding site" evidence="7">
    <location>
        <position position="321"/>
    </location>
    <ligand>
        <name>N(1)-(5-phospho-beta-D-ribosyl)glycinamide</name>
        <dbReference type="ChEBI" id="CHEBI:143788"/>
    </ligand>
</feature>
<evidence type="ECO:0000256" key="4">
    <source>
        <dbReference type="ARBA" id="ARBA00022755"/>
    </source>
</evidence>
<dbReference type="InterPro" id="IPR054350">
    <property type="entry name" value="PurT/PurK_preATP-grasp"/>
</dbReference>
<feature type="binding site" evidence="7">
    <location>
        <position position="177"/>
    </location>
    <ligand>
        <name>ATP</name>
        <dbReference type="ChEBI" id="CHEBI:30616"/>
    </ligand>
</feature>
<keyword evidence="2 7" id="KW-0479">Metal-binding</keyword>
<sequence>MTSPQESDAPAPSADAGPFGPAEVFGTPCSPNAVKVMLLGSGELGKEVTIALQRLGVEVIAVDRYAGAPAHQVAHAAEVIDMMDPVAVRAVIDKHRPRYVLPEIEAIATDALVEVEAQGLAEIIPSAKGVSLTLDREGIRRMADEELGLPTSAYLFADSAEELRAAAYRVGYPCVVKPVMSSSGKGQSVMRSDADVDSAWDIAMTGGRVSSTRVIVERFVDFDYEVTLLTVRAVDPATGELATYFCEPIGHRQTDGDYVESWQPQPMSEIAYGAARSIAARIAAAMGAADQRFSGRGIFGVELFIKGDEVFFSEVSPRPHDTGLVTLATQRLSEFELHARAVLGLPVTTELLSPGASAVIYGQHDEPAIRFAGVAQALADPQVDLRLFGKPESFAKRRMGVAVATGADIDQARRRASRAAELVIPLAADDPVPAPSAAAPVPEEQTVVGAPVPDAATARYAVQQPRPTGPPAGRPQGGAPMPPQAGGRPTGPPFPPPPMGARPPHGTTGPQQPPRGPVGPGGPRPAGPPPPRS</sequence>
<keyword evidence="4 7" id="KW-0658">Purine biosynthesis</keyword>
<keyword evidence="5 7" id="KW-0067">ATP-binding</keyword>
<keyword evidence="1 7" id="KW-0436">Ligase</keyword>
<dbReference type="InterPro" id="IPR003135">
    <property type="entry name" value="ATP-grasp_carboxylate-amine"/>
</dbReference>
<dbReference type="InterPro" id="IPR011054">
    <property type="entry name" value="Rudment_hybrid_motif"/>
</dbReference>
<dbReference type="PROSITE" id="PS50975">
    <property type="entry name" value="ATP_GRASP"/>
    <property type="match status" value="1"/>
</dbReference>
<dbReference type="InterPro" id="IPR013815">
    <property type="entry name" value="ATP_grasp_subdomain_1"/>
</dbReference>
<proteinExistence type="inferred from homology"/>
<feature type="binding site" evidence="7">
    <location>
        <position position="302"/>
    </location>
    <ligand>
        <name>Mg(2+)</name>
        <dbReference type="ChEBI" id="CHEBI:18420"/>
    </ligand>
</feature>
<keyword evidence="10" id="KW-0808">Transferase</keyword>
<dbReference type="Pfam" id="PF21244">
    <property type="entry name" value="PurT_C"/>
    <property type="match status" value="1"/>
</dbReference>